<dbReference type="InterPro" id="IPR000608">
    <property type="entry name" value="UBC"/>
</dbReference>
<gene>
    <name evidence="3" type="ORF">Daesc_001382</name>
</gene>
<dbReference type="InterPro" id="IPR050113">
    <property type="entry name" value="Ub_conjugating_enzyme"/>
</dbReference>
<comment type="caution">
    <text evidence="3">The sequence shown here is derived from an EMBL/GenBank/DDBJ whole genome shotgun (WGS) entry which is preliminary data.</text>
</comment>
<dbReference type="EMBL" id="JBANMG010000002">
    <property type="protein sequence ID" value="KAK6956112.1"/>
    <property type="molecule type" value="Genomic_DNA"/>
</dbReference>
<dbReference type="SMART" id="SM00212">
    <property type="entry name" value="UBCc"/>
    <property type="match status" value="1"/>
</dbReference>
<dbReference type="PANTHER" id="PTHR24067">
    <property type="entry name" value="UBIQUITIN-CONJUGATING ENZYME E2"/>
    <property type="match status" value="1"/>
</dbReference>
<dbReference type="AlphaFoldDB" id="A0AAX6MVA5"/>
<dbReference type="Proteomes" id="UP001369815">
    <property type="component" value="Unassembled WGS sequence"/>
</dbReference>
<evidence type="ECO:0000256" key="1">
    <source>
        <dbReference type="ARBA" id="ARBA00022786"/>
    </source>
</evidence>
<dbReference type="Pfam" id="PF00179">
    <property type="entry name" value="UQ_con"/>
    <property type="match status" value="1"/>
</dbReference>
<evidence type="ECO:0000259" key="2">
    <source>
        <dbReference type="PROSITE" id="PS50181"/>
    </source>
</evidence>
<evidence type="ECO:0000313" key="3">
    <source>
        <dbReference type="EMBL" id="KAK6956112.1"/>
    </source>
</evidence>
<reference evidence="3 4" key="1">
    <citation type="journal article" date="2024" name="Front Chem Biol">
        <title>Unveiling the potential of Daldinia eschscholtzii MFLUCC 19-0629 through bioactivity and bioinformatics studies for enhanced sustainable agriculture production.</title>
        <authorList>
            <person name="Brooks S."/>
            <person name="Weaver J.A."/>
            <person name="Klomchit A."/>
            <person name="Alharthi S.A."/>
            <person name="Onlamun T."/>
            <person name="Nurani R."/>
            <person name="Vong T.K."/>
            <person name="Alberti F."/>
            <person name="Greco C."/>
        </authorList>
    </citation>
    <scope>NUCLEOTIDE SEQUENCE [LARGE SCALE GENOMIC DNA]</scope>
    <source>
        <strain evidence="3">MFLUCC 19-0629</strain>
    </source>
</reference>
<dbReference type="Gene3D" id="3.10.110.10">
    <property type="entry name" value="Ubiquitin Conjugating Enzyme"/>
    <property type="match status" value="1"/>
</dbReference>
<accession>A0AAX6MVA5</accession>
<proteinExistence type="predicted"/>
<sequence>MAQEYTTESLPTVGDSLRRNRLMLDIKELMEEPYPNIAFHILNDDLTTACLVLTPQDYKPLHLTMYFSSMYPLDPPQVRMNSDVHHPNVYDDFICATILRRTDEHTPAYTLKGIAIQLLSFFSSDTVEQEYSGWKKDLSLFRAVDKKLHDSFQCDHCHFGQARWISPRVDLPCRPYDARVTNNPDQWPMLHMAGKSHPKQTQEGAEVEVEAPLLKTSAACEIDRLPNELILVILELLDFEHLTSFAAAWPRISEIIKEFDVIRQRELQCFCLKQNYHSVNLGVGVSIDRGQIASEFDLLSQDAYRIWNIRQSVNNLHFDHWLPLPISRGHWQRVKKRVEVSLNTMVQKIQNKGTFSEAQVLFTFMNDVVVRLNQVTESTTSRRSSKTNLRHASEKAIDSYFHLFHLLVCLATEDHTLVTHANLLLQNFMSGKRSKVECPNLGHLLIALLISDVEVTEGLLKAIIIEAITRNVVWLFDKKGANMPELSYMERDAVSAYRLDQTFRGSRTSYRLLMFSELFRRTARPSHEKPLSKVPKELAETVRRLHTINDFPAFLREMGIRKTPDARIFTHELRKTVQSSMEKGYSKQGIPTEYALLLRIKKDPYVSITDEEADWLKKNKDVDATQRLRSFFPNKNNQRNHRA</sequence>
<keyword evidence="1" id="KW-0833">Ubl conjugation pathway</keyword>
<organism evidence="3 4">
    <name type="scientific">Daldinia eschscholtzii</name>
    <dbReference type="NCBI Taxonomy" id="292717"/>
    <lineage>
        <taxon>Eukaryota</taxon>
        <taxon>Fungi</taxon>
        <taxon>Dikarya</taxon>
        <taxon>Ascomycota</taxon>
        <taxon>Pezizomycotina</taxon>
        <taxon>Sordariomycetes</taxon>
        <taxon>Xylariomycetidae</taxon>
        <taxon>Xylariales</taxon>
        <taxon>Hypoxylaceae</taxon>
        <taxon>Daldinia</taxon>
    </lineage>
</organism>
<feature type="domain" description="F-box" evidence="2">
    <location>
        <begin position="219"/>
        <end position="265"/>
    </location>
</feature>
<protein>
    <recommendedName>
        <fullName evidence="2">F-box domain-containing protein</fullName>
    </recommendedName>
</protein>
<dbReference type="InterPro" id="IPR016135">
    <property type="entry name" value="UBQ-conjugating_enzyme/RWD"/>
</dbReference>
<dbReference type="PROSITE" id="PS50181">
    <property type="entry name" value="FBOX"/>
    <property type="match status" value="1"/>
</dbReference>
<evidence type="ECO:0000313" key="4">
    <source>
        <dbReference type="Proteomes" id="UP001369815"/>
    </source>
</evidence>
<name>A0AAX6MVA5_9PEZI</name>
<dbReference type="InterPro" id="IPR001810">
    <property type="entry name" value="F-box_dom"/>
</dbReference>
<keyword evidence="4" id="KW-1185">Reference proteome</keyword>
<dbReference type="SUPFAM" id="SSF54495">
    <property type="entry name" value="UBC-like"/>
    <property type="match status" value="1"/>
</dbReference>